<feature type="domain" description="N-acetyltransferase" evidence="1">
    <location>
        <begin position="10"/>
        <end position="166"/>
    </location>
</feature>
<proteinExistence type="predicted"/>
<dbReference type="OrthoDB" id="9782266at2"/>
<name>A0A2K2FEU0_9CLOT</name>
<dbReference type="CDD" id="cd04301">
    <property type="entry name" value="NAT_SF"/>
    <property type="match status" value="1"/>
</dbReference>
<gene>
    <name evidence="2" type="ORF">CDQ84_09155</name>
</gene>
<dbReference type="EMBL" id="NIOJ01000020">
    <property type="protein sequence ID" value="PNT99276.1"/>
    <property type="molecule type" value="Genomic_DNA"/>
</dbReference>
<dbReference type="InterPro" id="IPR016181">
    <property type="entry name" value="Acyl_CoA_acyltransferase"/>
</dbReference>
<dbReference type="InterPro" id="IPR000182">
    <property type="entry name" value="GNAT_dom"/>
</dbReference>
<dbReference type="Pfam" id="PF00583">
    <property type="entry name" value="Acetyltransf_1"/>
    <property type="match status" value="1"/>
</dbReference>
<sequence length="167" mass="19462">MEISKFSKSYSVRTLSDEDIPDIYDLCIHNKQYYEYCKKQPTVELIKSDLRITPPGKDISDKFYVGFFDKQEMIAVMDLIDGYHEKDMVFIGFFMMNINHQGKGLGSQIITELCDYLKLEKYGAVRLGIDKGNPQSTHFWKKNGFEVIKEIEQEEGVILLAERNLRN</sequence>
<dbReference type="SUPFAM" id="SSF55729">
    <property type="entry name" value="Acyl-CoA N-acyltransferases (Nat)"/>
    <property type="match status" value="1"/>
</dbReference>
<evidence type="ECO:0000313" key="3">
    <source>
        <dbReference type="Proteomes" id="UP000236151"/>
    </source>
</evidence>
<dbReference type="PROSITE" id="PS51186">
    <property type="entry name" value="GNAT"/>
    <property type="match status" value="1"/>
</dbReference>
<evidence type="ECO:0000313" key="2">
    <source>
        <dbReference type="EMBL" id="PNT99276.1"/>
    </source>
</evidence>
<dbReference type="Gene3D" id="3.40.630.30">
    <property type="match status" value="1"/>
</dbReference>
<dbReference type="KEGG" id="cthd:CDO33_01925"/>
<protein>
    <recommendedName>
        <fullName evidence="1">N-acetyltransferase domain-containing protein</fullName>
    </recommendedName>
</protein>
<dbReference type="GO" id="GO:0016747">
    <property type="term" value="F:acyltransferase activity, transferring groups other than amino-acyl groups"/>
    <property type="evidence" value="ECO:0007669"/>
    <property type="project" value="InterPro"/>
</dbReference>
<dbReference type="AlphaFoldDB" id="A0A2K2FEU0"/>
<keyword evidence="3" id="KW-1185">Reference proteome</keyword>
<reference evidence="2 3" key="1">
    <citation type="submission" date="2017-06" db="EMBL/GenBank/DDBJ databases">
        <title>Investigating the central metabolism of Clostridium thermosuccinogenes.</title>
        <authorList>
            <person name="Koendjbiharie J.G."/>
            <person name="van Kranenburg R."/>
        </authorList>
    </citation>
    <scope>NUCLEOTIDE SEQUENCE [LARGE SCALE GENOMIC DNA]</scope>
    <source>
        <strain evidence="2 3">DSM 5806</strain>
    </source>
</reference>
<organism evidence="2 3">
    <name type="scientific">Clostridium thermosuccinogenes</name>
    <dbReference type="NCBI Taxonomy" id="84032"/>
    <lineage>
        <taxon>Bacteria</taxon>
        <taxon>Bacillati</taxon>
        <taxon>Bacillota</taxon>
        <taxon>Clostridia</taxon>
        <taxon>Eubacteriales</taxon>
        <taxon>Clostridiaceae</taxon>
        <taxon>Clostridium</taxon>
    </lineage>
</organism>
<dbReference type="Proteomes" id="UP000236151">
    <property type="component" value="Unassembled WGS sequence"/>
</dbReference>
<evidence type="ECO:0000259" key="1">
    <source>
        <dbReference type="PROSITE" id="PS51186"/>
    </source>
</evidence>
<comment type="caution">
    <text evidence="2">The sequence shown here is derived from an EMBL/GenBank/DDBJ whole genome shotgun (WGS) entry which is preliminary data.</text>
</comment>
<accession>A0A2K2FEU0</accession>